<dbReference type="InterPro" id="IPR030192">
    <property type="entry name" value="YbdG"/>
</dbReference>
<dbReference type="PANTHER" id="PTHR30414">
    <property type="entry name" value="MINICONDUCTANCE MECHANOSENSITIVE CHANNEL YBDG"/>
    <property type="match status" value="1"/>
</dbReference>
<accession>A0A949TU98</accession>
<comment type="caution">
    <text evidence="1">The sequence shown here is derived from an EMBL/GenBank/DDBJ whole genome shotgun (WGS) entry which is preliminary data.</text>
</comment>
<evidence type="ECO:0000313" key="2">
    <source>
        <dbReference type="Proteomes" id="UP000694308"/>
    </source>
</evidence>
<dbReference type="GO" id="GO:0071470">
    <property type="term" value="P:cellular response to osmotic stress"/>
    <property type="evidence" value="ECO:0007669"/>
    <property type="project" value="InterPro"/>
</dbReference>
<reference evidence="1" key="1">
    <citation type="submission" date="2020-12" db="EMBL/GenBank/DDBJ databases">
        <title>Clostridium thailandense sp. nov., a novel acetogenic bacterium isolated from peat land soil in Thailand.</title>
        <authorList>
            <person name="Chaikitkaew S."/>
            <person name="Birkeland N.K."/>
        </authorList>
    </citation>
    <scope>NUCLEOTIDE SEQUENCE</scope>
    <source>
        <strain evidence="1">PL3</strain>
    </source>
</reference>
<dbReference type="GO" id="GO:0008381">
    <property type="term" value="F:mechanosensitive monoatomic ion channel activity"/>
    <property type="evidence" value="ECO:0007669"/>
    <property type="project" value="InterPro"/>
</dbReference>
<dbReference type="PANTHER" id="PTHR30414:SF0">
    <property type="entry name" value="MINICONDUCTANCE MECHANOSENSITIVE CHANNEL YBDG"/>
    <property type="match status" value="1"/>
</dbReference>
<dbReference type="GO" id="GO:0005886">
    <property type="term" value="C:plasma membrane"/>
    <property type="evidence" value="ECO:0007669"/>
    <property type="project" value="TreeGrafter"/>
</dbReference>
<proteinExistence type="predicted"/>
<organism evidence="1 2">
    <name type="scientific">Clostridium thailandense</name>
    <dbReference type="NCBI Taxonomy" id="2794346"/>
    <lineage>
        <taxon>Bacteria</taxon>
        <taxon>Bacillati</taxon>
        <taxon>Bacillota</taxon>
        <taxon>Clostridia</taxon>
        <taxon>Eubacteriales</taxon>
        <taxon>Clostridiaceae</taxon>
        <taxon>Clostridium</taxon>
    </lineage>
</organism>
<sequence length="69" mass="8022">MSGKHLTNIACFRAYIEGYLKSNPRISKEHTILARQLAPNENGLPIEIYAFKKDIELKKYEEIQQNTEL</sequence>
<name>A0A949TU98_9CLOT</name>
<gene>
    <name evidence="1" type="ORF">I6U48_27395</name>
</gene>
<dbReference type="RefSeq" id="WP_218323683.1">
    <property type="nucleotide sequence ID" value="NZ_JAEEGC010000191.1"/>
</dbReference>
<dbReference type="AlphaFoldDB" id="A0A949TU98"/>
<protein>
    <submittedName>
        <fullName evidence="1">Uncharacterized protein</fullName>
    </submittedName>
</protein>
<dbReference type="Proteomes" id="UP000694308">
    <property type="component" value="Unassembled WGS sequence"/>
</dbReference>
<keyword evidence="2" id="KW-1185">Reference proteome</keyword>
<dbReference type="EMBL" id="JAEEGC010000191">
    <property type="protein sequence ID" value="MBV7276602.1"/>
    <property type="molecule type" value="Genomic_DNA"/>
</dbReference>
<evidence type="ECO:0000313" key="1">
    <source>
        <dbReference type="EMBL" id="MBV7276602.1"/>
    </source>
</evidence>